<dbReference type="PANTHER" id="PTHR14604:SF7">
    <property type="match status" value="1"/>
</dbReference>
<proteinExistence type="predicted"/>
<dbReference type="EMBL" id="CP144753">
    <property type="protein sequence ID" value="WVZ92021.1"/>
    <property type="molecule type" value="Genomic_DNA"/>
</dbReference>
<evidence type="ECO:0000256" key="3">
    <source>
        <dbReference type="PROSITE-ProRule" id="PRU00221"/>
    </source>
</evidence>
<evidence type="ECO:0000256" key="4">
    <source>
        <dbReference type="SAM" id="MobiDB-lite"/>
    </source>
</evidence>
<evidence type="ECO:0000256" key="2">
    <source>
        <dbReference type="ARBA" id="ARBA00022737"/>
    </source>
</evidence>
<dbReference type="Gene3D" id="2.130.10.10">
    <property type="entry name" value="YVTN repeat-like/Quinoprotein amine dehydrogenase"/>
    <property type="match status" value="3"/>
</dbReference>
<dbReference type="PROSITE" id="PS00678">
    <property type="entry name" value="WD_REPEATS_1"/>
    <property type="match status" value="1"/>
</dbReference>
<dbReference type="PROSITE" id="PS50294">
    <property type="entry name" value="WD_REPEATS_REGION"/>
    <property type="match status" value="1"/>
</dbReference>
<keyword evidence="1 3" id="KW-0853">WD repeat</keyword>
<dbReference type="InterPro" id="IPR015943">
    <property type="entry name" value="WD40/YVTN_repeat-like_dom_sf"/>
</dbReference>
<feature type="compositionally biased region" description="Pro residues" evidence="4">
    <location>
        <begin position="32"/>
        <end position="58"/>
    </location>
</feature>
<dbReference type="AlphaFoldDB" id="A0AAQ3XBT2"/>
<dbReference type="SUPFAM" id="SSF50978">
    <property type="entry name" value="WD40 repeat-like"/>
    <property type="match status" value="1"/>
</dbReference>
<keyword evidence="6" id="KW-1185">Reference proteome</keyword>
<organism evidence="5 6">
    <name type="scientific">Paspalum notatum var. saurae</name>
    <dbReference type="NCBI Taxonomy" id="547442"/>
    <lineage>
        <taxon>Eukaryota</taxon>
        <taxon>Viridiplantae</taxon>
        <taxon>Streptophyta</taxon>
        <taxon>Embryophyta</taxon>
        <taxon>Tracheophyta</taxon>
        <taxon>Spermatophyta</taxon>
        <taxon>Magnoliopsida</taxon>
        <taxon>Liliopsida</taxon>
        <taxon>Poales</taxon>
        <taxon>Poaceae</taxon>
        <taxon>PACMAD clade</taxon>
        <taxon>Panicoideae</taxon>
        <taxon>Andropogonodae</taxon>
        <taxon>Paspaleae</taxon>
        <taxon>Paspalinae</taxon>
        <taxon>Paspalum</taxon>
    </lineage>
</organism>
<dbReference type="InterPro" id="IPR036322">
    <property type="entry name" value="WD40_repeat_dom_sf"/>
</dbReference>
<gene>
    <name evidence="5" type="ORF">U9M48_038119</name>
</gene>
<accession>A0AAQ3XBT2</accession>
<evidence type="ECO:0000313" key="5">
    <source>
        <dbReference type="EMBL" id="WVZ92021.1"/>
    </source>
</evidence>
<name>A0AAQ3XBT2_PASNO</name>
<dbReference type="Pfam" id="PF00400">
    <property type="entry name" value="WD40"/>
    <property type="match status" value="3"/>
</dbReference>
<evidence type="ECO:0000256" key="1">
    <source>
        <dbReference type="ARBA" id="ARBA00022574"/>
    </source>
</evidence>
<dbReference type="Proteomes" id="UP001341281">
    <property type="component" value="Chromosome 09"/>
</dbReference>
<reference evidence="5 6" key="1">
    <citation type="submission" date="2024-02" db="EMBL/GenBank/DDBJ databases">
        <title>High-quality chromosome-scale genome assembly of Pensacola bahiagrass (Paspalum notatum Flugge var. saurae).</title>
        <authorList>
            <person name="Vega J.M."/>
            <person name="Podio M."/>
            <person name="Orjuela J."/>
            <person name="Siena L.A."/>
            <person name="Pessino S.C."/>
            <person name="Combes M.C."/>
            <person name="Mariac C."/>
            <person name="Albertini E."/>
            <person name="Pupilli F."/>
            <person name="Ortiz J.P.A."/>
            <person name="Leblanc O."/>
        </authorList>
    </citation>
    <scope>NUCLEOTIDE SEQUENCE [LARGE SCALE GENOMIC DNA]</scope>
    <source>
        <strain evidence="5">R1</strain>
        <tissue evidence="5">Leaf</tissue>
    </source>
</reference>
<dbReference type="PANTHER" id="PTHR14604">
    <property type="entry name" value="WD40 REPEAT PF20"/>
    <property type="match status" value="1"/>
</dbReference>
<protein>
    <submittedName>
        <fullName evidence="5">Uncharacterized protein</fullName>
    </submittedName>
</protein>
<dbReference type="InterPro" id="IPR001680">
    <property type="entry name" value="WD40_rpt"/>
</dbReference>
<feature type="repeat" description="WD" evidence="3">
    <location>
        <begin position="612"/>
        <end position="653"/>
    </location>
</feature>
<feature type="region of interest" description="Disordered" evidence="4">
    <location>
        <begin position="1"/>
        <end position="69"/>
    </location>
</feature>
<dbReference type="InterPro" id="IPR050995">
    <property type="entry name" value="WD-F-box_domain-protein"/>
</dbReference>
<dbReference type="InterPro" id="IPR019775">
    <property type="entry name" value="WD40_repeat_CS"/>
</dbReference>
<dbReference type="SMART" id="SM00320">
    <property type="entry name" value="WD40"/>
    <property type="match status" value="5"/>
</dbReference>
<evidence type="ECO:0000313" key="6">
    <source>
        <dbReference type="Proteomes" id="UP001341281"/>
    </source>
</evidence>
<dbReference type="PROSITE" id="PS50082">
    <property type="entry name" value="WD_REPEATS_2"/>
    <property type="match status" value="1"/>
</dbReference>
<feature type="region of interest" description="Disordered" evidence="4">
    <location>
        <begin position="233"/>
        <end position="271"/>
    </location>
</feature>
<keyword evidence="2" id="KW-0677">Repeat</keyword>
<feature type="compositionally biased region" description="Low complexity" evidence="4">
    <location>
        <begin position="1"/>
        <end position="14"/>
    </location>
</feature>
<sequence>MPEPQAILPLRALPPDAPLPLPVPATFHPQTLGPPPAAAAPATPPNPTPSQPQTPAAPPSSSSTRPPHPWEISARSWLESFPDGRPPTEPEVDAYIDVHRPELPSLPRSQLHQRLLALRGDQVLDADQSAFPYRFQRTDLWKPVYQWLESLELDSLVAAEQISDWLASNPKIMDRLVEKHSKYHLIHYTQRMHLKMLKKKGKLPKSLQLSAARATVRPSTAPVAPEESIVPLQNATPPVTGRFPSGSAGREQSRGTGRFQGGNAISKDKKPSLSKKKEALLKYELLTDLQNQLSAVLLKQCRTVAIKDADSSHLEFRIPEVNMSIQGSTTASASAPSEATEVFVNEQSIPARATESEPRQKRKRNPIIVTPAWCYSEASPGWNSPAVQFEGRAVPVVRKSYLSWSPTSCAYTSSAPSAQPHDRQGVRKVLDVKFHPEGLPQLVSSSNEAPNELLLFNLLSGRAIPLRGHNTKIQSVAFAVKGASVVSCASNLLKVWDCINGSCLYTLGGDDQNSVGHTQKINAMAVNKWQSCLVVTSGAKGDGKLLLWNALRGELASDLNSNLRSQDMVYPSVDTMEFYSENHLACGSDCDYGGSAVVQLWDIDSPESYLSFSASDSYITSLKVNPAGNTIITGSGDGTIGLFDIRTCSAINHLSVGSGSEMFLIPVLKLLDNRNHVDEGDQGVNATQWMHGEPVLVTVSGDGSVGMWDVTLGQPCVRHIVTHTRCANAVAVAPNDEYIATGGSDQKILQSSLSQVVELWQKLGCSRWMWSQDSY</sequence>